<reference evidence="1" key="2">
    <citation type="journal article" date="2022" name="New Phytol.">
        <title>Evolutionary transition to the ectomycorrhizal habit in the genomes of a hyperdiverse lineage of mushroom-forming fungi.</title>
        <authorList>
            <person name="Looney B."/>
            <person name="Miyauchi S."/>
            <person name="Morin E."/>
            <person name="Drula E."/>
            <person name="Courty P.E."/>
            <person name="Kohler A."/>
            <person name="Kuo A."/>
            <person name="LaButti K."/>
            <person name="Pangilinan J."/>
            <person name="Lipzen A."/>
            <person name="Riley R."/>
            <person name="Andreopoulos W."/>
            <person name="He G."/>
            <person name="Johnson J."/>
            <person name="Nolan M."/>
            <person name="Tritt A."/>
            <person name="Barry K.W."/>
            <person name="Grigoriev I.V."/>
            <person name="Nagy L.G."/>
            <person name="Hibbett D."/>
            <person name="Henrissat B."/>
            <person name="Matheny P.B."/>
            <person name="Labbe J."/>
            <person name="Martin F.M."/>
        </authorList>
    </citation>
    <scope>NUCLEOTIDE SEQUENCE</scope>
    <source>
        <strain evidence="1">FP105234-sp</strain>
    </source>
</reference>
<protein>
    <submittedName>
        <fullName evidence="1">Uncharacterized protein</fullName>
    </submittedName>
</protein>
<gene>
    <name evidence="1" type="ORF">FA95DRAFT_885705</name>
</gene>
<proteinExistence type="predicted"/>
<keyword evidence="2" id="KW-1185">Reference proteome</keyword>
<dbReference type="Proteomes" id="UP000814033">
    <property type="component" value="Unassembled WGS sequence"/>
</dbReference>
<sequence length="831" mass="90099">MPGRSGGTRTAFTENEDVLLVKYIATYNPSLRGRQGQLLYQSLVANADGKWNWSNTHSWQSWRERYKNNQPSFDSKIRKYQQKHGIDPNSTPAKKPKKASAPVRHPTAGPSKPTQVTRTAAARKEEEDEESESDVQASGASVAKTAVAKRPRESAGTILPPMKKPRLTDNNAPVSIKGKGKARETEPAQVDNSDYGGEFDRTLNAAGDEFEDDTEGATIALSRPSAPLLVHDDTPRQNATVDDRSRKPHPTFPKVAPLPLQVSQEPTPPRSGASVTPHAGTPDYTAPSSPALPTGRHTNNLTHHPPAAVLKPSRPKPPRRKPVGGNVGIFADTPQPPTRTTTPTVPPSLRRPREPPRGEMGPYVSSFTDAQGRSRLTAKGGRIEADESDSEEWPPKRRKAGNSVVKQAPNGEITRAEQGKTGLVEKAAPSVPVPMKKRAQVNAKASSSKVMLPPMTILPPPPPGPALDHTAPVPNDNNVKHSAATVTLLPPPNPLASRTPSRESIQIPRARSVMSASDPFSDNAPTEAKGKQRAQDRSETNLRRQTFGGQEVPHIDLREPRRGKQRQSLPGPDAIVDLLELRKRSSMSRAGTSRSNSARSRSITASHSRFNSATDSVADSPAGRRHSRAASHFSGASASSRRRRSAADQLLLQDMIVVQGMARIYGFQEDVVRNVIEAAGGLDAAARILLDMKEEATKAFQRRTGIAVEEEADEAGDAEDHGTEEHDTEEDDSGEEAQDGDPVAAAEEEEEEEAEEEEEEEEEAHEDEDLAEPSQARYSVSSPRIRPESLAPTSLAHAGSASPYRKAPSLHITPVHPHEGKRRWAGENGSR</sequence>
<name>A0ACB8R8N4_9AGAM</name>
<dbReference type="EMBL" id="MU276202">
    <property type="protein sequence ID" value="KAI0040368.1"/>
    <property type="molecule type" value="Genomic_DNA"/>
</dbReference>
<evidence type="ECO:0000313" key="1">
    <source>
        <dbReference type="EMBL" id="KAI0040368.1"/>
    </source>
</evidence>
<organism evidence="1 2">
    <name type="scientific">Auriscalpium vulgare</name>
    <dbReference type="NCBI Taxonomy" id="40419"/>
    <lineage>
        <taxon>Eukaryota</taxon>
        <taxon>Fungi</taxon>
        <taxon>Dikarya</taxon>
        <taxon>Basidiomycota</taxon>
        <taxon>Agaricomycotina</taxon>
        <taxon>Agaricomycetes</taxon>
        <taxon>Russulales</taxon>
        <taxon>Auriscalpiaceae</taxon>
        <taxon>Auriscalpium</taxon>
    </lineage>
</organism>
<comment type="caution">
    <text evidence="1">The sequence shown here is derived from an EMBL/GenBank/DDBJ whole genome shotgun (WGS) entry which is preliminary data.</text>
</comment>
<reference evidence="1" key="1">
    <citation type="submission" date="2021-02" db="EMBL/GenBank/DDBJ databases">
        <authorList>
            <consortium name="DOE Joint Genome Institute"/>
            <person name="Ahrendt S."/>
            <person name="Looney B.P."/>
            <person name="Miyauchi S."/>
            <person name="Morin E."/>
            <person name="Drula E."/>
            <person name="Courty P.E."/>
            <person name="Chicoki N."/>
            <person name="Fauchery L."/>
            <person name="Kohler A."/>
            <person name="Kuo A."/>
            <person name="Labutti K."/>
            <person name="Pangilinan J."/>
            <person name="Lipzen A."/>
            <person name="Riley R."/>
            <person name="Andreopoulos W."/>
            <person name="He G."/>
            <person name="Johnson J."/>
            <person name="Barry K.W."/>
            <person name="Grigoriev I.V."/>
            <person name="Nagy L."/>
            <person name="Hibbett D."/>
            <person name="Henrissat B."/>
            <person name="Matheny P.B."/>
            <person name="Labbe J."/>
            <person name="Martin F."/>
        </authorList>
    </citation>
    <scope>NUCLEOTIDE SEQUENCE</scope>
    <source>
        <strain evidence="1">FP105234-sp</strain>
    </source>
</reference>
<evidence type="ECO:0000313" key="2">
    <source>
        <dbReference type="Proteomes" id="UP000814033"/>
    </source>
</evidence>
<accession>A0ACB8R8N4</accession>